<accession>A0A4R0R0I8</accession>
<dbReference type="InterPro" id="IPR000210">
    <property type="entry name" value="BTB/POZ_dom"/>
</dbReference>
<protein>
    <recommendedName>
        <fullName evidence="2">BTB domain-containing protein</fullName>
    </recommendedName>
</protein>
<dbReference type="Pfam" id="PF00651">
    <property type="entry name" value="BTB"/>
    <property type="match status" value="1"/>
</dbReference>
<dbReference type="STRING" id="92696.A0A4R0R0I8"/>
<comment type="caution">
    <text evidence="3">The sequence shown here is derived from an EMBL/GenBank/DDBJ whole genome shotgun (WGS) entry which is preliminary data.</text>
</comment>
<dbReference type="InterPro" id="IPR011333">
    <property type="entry name" value="SKP1/BTB/POZ_sf"/>
</dbReference>
<organism evidence="3 4">
    <name type="scientific">Steccherinum ochraceum</name>
    <dbReference type="NCBI Taxonomy" id="92696"/>
    <lineage>
        <taxon>Eukaryota</taxon>
        <taxon>Fungi</taxon>
        <taxon>Dikarya</taxon>
        <taxon>Basidiomycota</taxon>
        <taxon>Agaricomycotina</taxon>
        <taxon>Agaricomycetes</taxon>
        <taxon>Polyporales</taxon>
        <taxon>Steccherinaceae</taxon>
        <taxon>Steccherinum</taxon>
    </lineage>
</organism>
<dbReference type="PROSITE" id="PS50097">
    <property type="entry name" value="BTB"/>
    <property type="match status" value="1"/>
</dbReference>
<dbReference type="EMBL" id="RWJN01000636">
    <property type="protein sequence ID" value="TCD60222.1"/>
    <property type="molecule type" value="Genomic_DNA"/>
</dbReference>
<feature type="region of interest" description="Disordered" evidence="1">
    <location>
        <begin position="1"/>
        <end position="35"/>
    </location>
</feature>
<dbReference type="SMART" id="SM00225">
    <property type="entry name" value="BTB"/>
    <property type="match status" value="1"/>
</dbReference>
<dbReference type="OrthoDB" id="3036049at2759"/>
<evidence type="ECO:0000256" key="1">
    <source>
        <dbReference type="SAM" id="MobiDB-lite"/>
    </source>
</evidence>
<evidence type="ECO:0000259" key="2">
    <source>
        <dbReference type="PROSITE" id="PS50097"/>
    </source>
</evidence>
<dbReference type="Proteomes" id="UP000292702">
    <property type="component" value="Unassembled WGS sequence"/>
</dbReference>
<keyword evidence="4" id="KW-1185">Reference proteome</keyword>
<reference evidence="3 4" key="1">
    <citation type="submission" date="2018-11" db="EMBL/GenBank/DDBJ databases">
        <title>Genome assembly of Steccherinum ochraceum LE-BIN_3174, the white-rot fungus of the Steccherinaceae family (The Residual Polyporoid clade, Polyporales, Basidiomycota).</title>
        <authorList>
            <person name="Fedorova T.V."/>
            <person name="Glazunova O.A."/>
            <person name="Landesman E.O."/>
            <person name="Moiseenko K.V."/>
            <person name="Psurtseva N.V."/>
            <person name="Savinova O.S."/>
            <person name="Shakhova N.V."/>
            <person name="Tyazhelova T.V."/>
            <person name="Vasina D.V."/>
        </authorList>
    </citation>
    <scope>NUCLEOTIDE SEQUENCE [LARGE SCALE GENOMIC DNA]</scope>
    <source>
        <strain evidence="3 4">LE-BIN_3174</strain>
    </source>
</reference>
<feature type="compositionally biased region" description="Polar residues" evidence="1">
    <location>
        <begin position="18"/>
        <end position="33"/>
    </location>
</feature>
<evidence type="ECO:0000313" key="4">
    <source>
        <dbReference type="Proteomes" id="UP000292702"/>
    </source>
</evidence>
<dbReference type="AlphaFoldDB" id="A0A4R0R0I8"/>
<evidence type="ECO:0000313" key="3">
    <source>
        <dbReference type="EMBL" id="TCD60222.1"/>
    </source>
</evidence>
<dbReference type="CDD" id="cd18186">
    <property type="entry name" value="BTB_POZ_ZBTB_KLHL-like"/>
    <property type="match status" value="1"/>
</dbReference>
<name>A0A4R0R0I8_9APHY</name>
<dbReference type="SUPFAM" id="SSF54695">
    <property type="entry name" value="POZ domain"/>
    <property type="match status" value="1"/>
</dbReference>
<proteinExistence type="predicted"/>
<feature type="domain" description="BTB" evidence="2">
    <location>
        <begin position="42"/>
        <end position="72"/>
    </location>
</feature>
<dbReference type="Gene3D" id="3.30.710.10">
    <property type="entry name" value="Potassium Channel Kv1.1, Chain A"/>
    <property type="match status" value="1"/>
</dbReference>
<gene>
    <name evidence="3" type="ORF">EIP91_010530</name>
</gene>
<sequence length="354" mass="40303">MSDAHPAKRARIDEEDQGTSGPSSKPTEPTNYSRGEVWLDDGNVVLVAEGTAFRVLRSILCSNSDVFRDMFTIPQPTDAETWEGCPVVQLQDSKVDLVYVLRALFDSKNTDWFRYNHQATFEAVSALLRLGTKYQIEHLRQDAINRLPACFPSRLEDFAFAKPVEPPYGRWLYSNSSAMKTIPRPELSIAIVNLARSYDLLYLLPPAFYGCAYLPHFTLTHGFLDSDGHRWKLSQDDLNKCLSGAEQLRKICADEHRRLFFAKPSALCDIKHQCTNLLEEERQFLHDDDAPILAGRVSVLSDSSVMWFSSLDLCNDCVNDFTFDHSEMRQETWCRLHAIFDLEIEWPPKASGGL</sequence>